<comment type="caution">
    <text evidence="8">The sequence shown here is derived from an EMBL/GenBank/DDBJ whole genome shotgun (WGS) entry which is preliminary data.</text>
</comment>
<dbReference type="Gene3D" id="2.60.40.10">
    <property type="entry name" value="Immunoglobulins"/>
    <property type="match status" value="1"/>
</dbReference>
<dbReference type="InterPro" id="IPR013783">
    <property type="entry name" value="Ig-like_fold"/>
</dbReference>
<evidence type="ECO:0000256" key="2">
    <source>
        <dbReference type="ARBA" id="ARBA00005336"/>
    </source>
</evidence>
<evidence type="ECO:0000256" key="3">
    <source>
        <dbReference type="ARBA" id="ARBA00012744"/>
    </source>
</evidence>
<dbReference type="Pfam" id="PF01915">
    <property type="entry name" value="Glyco_hydro_3_C"/>
    <property type="match status" value="1"/>
</dbReference>
<dbReference type="InterPro" id="IPR036881">
    <property type="entry name" value="Glyco_hydro_3_C_sf"/>
</dbReference>
<dbReference type="Gene3D" id="3.20.20.300">
    <property type="entry name" value="Glycoside hydrolase, family 3, N-terminal domain"/>
    <property type="match status" value="1"/>
</dbReference>
<dbReference type="Gene3D" id="3.40.50.1700">
    <property type="entry name" value="Glycoside hydrolase family 3 C-terminal domain"/>
    <property type="match status" value="1"/>
</dbReference>
<sequence>MKKSKWPLLIIAASMLYGCTGNGEPDTSVYMDAAQPTEKRVEALLSQMTLEEKIGQMDMVPVWDKEKIKELGQLDYGAWIGEGKPDVMNEIQQLSEQTRLKIPYLIGVDAAHGYGVLSGKTVFPSAISMAATFNRDLVKAMYAASASEIRSTGNQWTFAPCVDIVHDARWGRTGETYGEDPYLASEMVRCAVSGLQDWENPQDRVAVSVKHLLGGGASVGGCNHASAKLSEREVRSYFLPPFQAAVEAGCMTIMPGHNDVDGIPAHSSKWLLTDVVKDELGVDGFYISDMGDVENLMKIHHVAADQKDAVRQAFDAGLDMHMYYGGDSTRLMRPWLEELVKEGKIPEQRIDDAVRRILRVKFELGLFENRYADPAKEVCAPEDHRTLALEGARENIVLLKNEGNLLPLDMKKYRRILVTGPNADNQAILGDWANPQPEEMVTTILEGVCQETEGKAEVIYSNSGRIRGKASKDKTDTTDPVTQARILEEGGEISDYSIADAVRKARTCDLAVIAVGGYGLRSDWGLRTYGESADRPSVDFYGRQEELIQAVSRTGIPTVVVIVNGKPLNNEWTTRHVPAIVDAWEPGMYGGQAVAEVLFGKVNPSGKLPVTIPQHAGQIPMYYYQNDTRYTTGYGLGSSRADDRPAYCFGHGLSYTNFEYSDLKMDTLVTAGQDVKISFRVKNTGEREGKEVPMLFIGDEVSSIVTPIAMLKGFDKIALQPGEEKNITFTVPYNQLGLWNAEMKYVVEPGKFSVKIGRSYQDIRLKGTFSVVS</sequence>
<evidence type="ECO:0000313" key="8">
    <source>
        <dbReference type="EMBL" id="MDM8326440.1"/>
    </source>
</evidence>
<evidence type="ECO:0000256" key="6">
    <source>
        <dbReference type="ARBA" id="ARBA00023295"/>
    </source>
</evidence>
<gene>
    <name evidence="8" type="ORF">QUW60_14630</name>
</gene>
<dbReference type="Proteomes" id="UP001169458">
    <property type="component" value="Unassembled WGS sequence"/>
</dbReference>
<feature type="domain" description="Fibronectin type III-like" evidence="7">
    <location>
        <begin position="691"/>
        <end position="760"/>
    </location>
</feature>
<dbReference type="Pfam" id="PF00933">
    <property type="entry name" value="Glyco_hydro_3"/>
    <property type="match status" value="1"/>
</dbReference>
<keyword evidence="6" id="KW-0326">Glycosidase</keyword>
<dbReference type="InterPro" id="IPR001764">
    <property type="entry name" value="Glyco_hydro_3_N"/>
</dbReference>
<keyword evidence="5 8" id="KW-0378">Hydrolase</keyword>
<dbReference type="SMART" id="SM01217">
    <property type="entry name" value="Fn3_like"/>
    <property type="match status" value="1"/>
</dbReference>
<accession>A0ABT7VL72</accession>
<comment type="similarity">
    <text evidence="2">Belongs to the glycosyl hydrolase 3 family.</text>
</comment>
<organism evidence="8 9">
    <name type="scientific">Bacteroides gallinaceum</name>
    <dbReference type="NCBI Taxonomy" id="1462571"/>
    <lineage>
        <taxon>Bacteria</taxon>
        <taxon>Pseudomonadati</taxon>
        <taxon>Bacteroidota</taxon>
        <taxon>Bacteroidia</taxon>
        <taxon>Bacteroidales</taxon>
        <taxon>Bacteroidaceae</taxon>
        <taxon>Bacteroides</taxon>
    </lineage>
</organism>
<reference evidence="9" key="1">
    <citation type="submission" date="2023-07" db="EMBL/GenBank/DDBJ databases">
        <title>Identification and characterization of horizontal gene transfer across gut microbiota members of farm animals based on homology search.</title>
        <authorList>
            <person name="Schwarzerova J."/>
            <person name="Nykrynova M."/>
            <person name="Jureckova K."/>
            <person name="Cejkova D."/>
            <person name="Rychlik I."/>
        </authorList>
    </citation>
    <scope>NUCLEOTIDE SEQUENCE [LARGE SCALE GENOMIC DNA]</scope>
    <source>
        <strain evidence="9">109_WCHN</strain>
    </source>
</reference>
<keyword evidence="4" id="KW-0732">Signal</keyword>
<dbReference type="PANTHER" id="PTHR30620:SF16">
    <property type="entry name" value="LYSOSOMAL BETA GLUCOSIDASE"/>
    <property type="match status" value="1"/>
</dbReference>
<dbReference type="SUPFAM" id="SSF52279">
    <property type="entry name" value="Beta-D-glucan exohydrolase, C-terminal domain"/>
    <property type="match status" value="1"/>
</dbReference>
<dbReference type="PANTHER" id="PTHR30620">
    <property type="entry name" value="PERIPLASMIC BETA-GLUCOSIDASE-RELATED"/>
    <property type="match status" value="1"/>
</dbReference>
<dbReference type="Pfam" id="PF14310">
    <property type="entry name" value="Fn3-like"/>
    <property type="match status" value="1"/>
</dbReference>
<dbReference type="SUPFAM" id="SSF51445">
    <property type="entry name" value="(Trans)glycosidases"/>
    <property type="match status" value="1"/>
</dbReference>
<dbReference type="RefSeq" id="WP_289561404.1">
    <property type="nucleotide sequence ID" value="NZ_JAUDEN010000049.1"/>
</dbReference>
<comment type="catalytic activity">
    <reaction evidence="1">
        <text>Hydrolysis of terminal, non-reducing beta-D-glucosyl residues with release of beta-D-glucose.</text>
        <dbReference type="EC" id="3.2.1.21"/>
    </reaction>
</comment>
<evidence type="ECO:0000256" key="4">
    <source>
        <dbReference type="ARBA" id="ARBA00022729"/>
    </source>
</evidence>
<keyword evidence="9" id="KW-1185">Reference proteome</keyword>
<dbReference type="InterPro" id="IPR017853">
    <property type="entry name" value="GH"/>
</dbReference>
<dbReference type="PRINTS" id="PR00133">
    <property type="entry name" value="GLHYDRLASE3"/>
</dbReference>
<dbReference type="InterPro" id="IPR026891">
    <property type="entry name" value="Fn3-like"/>
</dbReference>
<dbReference type="PROSITE" id="PS51257">
    <property type="entry name" value="PROKAR_LIPOPROTEIN"/>
    <property type="match status" value="1"/>
</dbReference>
<proteinExistence type="inferred from homology"/>
<dbReference type="GO" id="GO:0016787">
    <property type="term" value="F:hydrolase activity"/>
    <property type="evidence" value="ECO:0007669"/>
    <property type="project" value="UniProtKB-KW"/>
</dbReference>
<dbReference type="InterPro" id="IPR002772">
    <property type="entry name" value="Glyco_hydro_3_C"/>
</dbReference>
<dbReference type="InterPro" id="IPR036962">
    <property type="entry name" value="Glyco_hydro_3_N_sf"/>
</dbReference>
<evidence type="ECO:0000259" key="7">
    <source>
        <dbReference type="SMART" id="SM01217"/>
    </source>
</evidence>
<dbReference type="EC" id="3.2.1.21" evidence="3"/>
<dbReference type="EMBL" id="JAUDEN010000049">
    <property type="protein sequence ID" value="MDM8326440.1"/>
    <property type="molecule type" value="Genomic_DNA"/>
</dbReference>
<dbReference type="InterPro" id="IPR051915">
    <property type="entry name" value="Cellulose_Degrad_GH3"/>
</dbReference>
<evidence type="ECO:0000313" key="9">
    <source>
        <dbReference type="Proteomes" id="UP001169458"/>
    </source>
</evidence>
<evidence type="ECO:0000256" key="5">
    <source>
        <dbReference type="ARBA" id="ARBA00022801"/>
    </source>
</evidence>
<evidence type="ECO:0000256" key="1">
    <source>
        <dbReference type="ARBA" id="ARBA00000448"/>
    </source>
</evidence>
<name>A0ABT7VL72_9BACE</name>
<protein>
    <recommendedName>
        <fullName evidence="3">beta-glucosidase</fullName>
        <ecNumber evidence="3">3.2.1.21</ecNumber>
    </recommendedName>
</protein>